<reference evidence="2" key="1">
    <citation type="submission" date="2019-09" db="EMBL/GenBank/DDBJ databases">
        <title>First report of parsley severe stunt associated virus in Iran.</title>
        <authorList>
            <person name="Hasanvand V."/>
            <person name="Heydarnejad J."/>
            <person name="Kleinow T."/>
            <person name="Jeske H."/>
        </authorList>
    </citation>
    <scope>NUCLEOTIDE SEQUENCE</scope>
    <source>
        <strain evidence="2">IR:Bagh:39Ba:Pars:18</strain>
    </source>
</reference>
<keyword evidence="1" id="KW-1133">Transmembrane helix</keyword>
<keyword evidence="1" id="KW-0472">Membrane</keyword>
<organism evidence="2">
    <name type="scientific">Parsley severe stunt associated virus</name>
    <dbReference type="NCBI Taxonomy" id="2558055"/>
    <lineage>
        <taxon>Viruses</taxon>
        <taxon>Monodnaviria</taxon>
        <taxon>Shotokuvirae</taxon>
        <taxon>Cressdnaviricota</taxon>
        <taxon>Arfiviricetes</taxon>
        <taxon>Mulpavirales</taxon>
        <taxon>Nanoviridae</taxon>
        <taxon>Nanovirus</taxon>
        <taxon>Nanovirus petroselini</taxon>
    </lineage>
</organism>
<proteinExistence type="predicted"/>
<protein>
    <submittedName>
        <fullName evidence="2">Cell cycle link protein</fullName>
    </submittedName>
</protein>
<evidence type="ECO:0000256" key="1">
    <source>
        <dbReference type="SAM" id="Phobius"/>
    </source>
</evidence>
<name>A0A6G7BNC8_9VIRU</name>
<accession>A0A6G7BNC8</accession>
<gene>
    <name evidence="2" type="primary">Clink</name>
</gene>
<feature type="transmembrane region" description="Helical" evidence="1">
    <location>
        <begin position="18"/>
        <end position="39"/>
    </location>
</feature>
<keyword evidence="1" id="KW-0812">Transmembrane</keyword>
<sequence>MLCFMLLGSLQSKRKRYIYLYISSSSSLFFILAMVLKYFSHLPLELREKIMKDHLKKERKEEFLREIINEKCSFWFVKIVEGNFSQELVVGLSEFLTGLCSYVGEQQGKKCYTRWSKDVNMNIKLPVIEEQHLKFFGYQGHDILSCGELLFMEEDEDEDIVYEEGYLLDCRRLEDLLSDLSIGYCYIVIDKEGIRIPEL</sequence>
<dbReference type="EMBL" id="MN531177">
    <property type="protein sequence ID" value="QIH29485.1"/>
    <property type="molecule type" value="Genomic_DNA"/>
</dbReference>
<evidence type="ECO:0000313" key="2">
    <source>
        <dbReference type="EMBL" id="QIH29485.1"/>
    </source>
</evidence>